<dbReference type="GeneTree" id="ENSGT00940000178303"/>
<evidence type="ECO:0000313" key="1">
    <source>
        <dbReference type="Ensembl" id="ENSPTXP00000022960.1"/>
    </source>
</evidence>
<evidence type="ECO:0000313" key="2">
    <source>
        <dbReference type="Proteomes" id="UP000472273"/>
    </source>
</evidence>
<keyword evidence="2" id="KW-1185">Reference proteome</keyword>
<organism evidence="1 2">
    <name type="scientific">Pseudonaja textilis</name>
    <name type="common">Eastern brown snake</name>
    <dbReference type="NCBI Taxonomy" id="8673"/>
    <lineage>
        <taxon>Eukaryota</taxon>
        <taxon>Metazoa</taxon>
        <taxon>Chordata</taxon>
        <taxon>Craniata</taxon>
        <taxon>Vertebrata</taxon>
        <taxon>Euteleostomi</taxon>
        <taxon>Lepidosauria</taxon>
        <taxon>Squamata</taxon>
        <taxon>Bifurcata</taxon>
        <taxon>Unidentata</taxon>
        <taxon>Episquamata</taxon>
        <taxon>Toxicofera</taxon>
        <taxon>Serpentes</taxon>
        <taxon>Colubroidea</taxon>
        <taxon>Elapidae</taxon>
        <taxon>Hydrophiinae</taxon>
        <taxon>Pseudonaja</taxon>
    </lineage>
</organism>
<evidence type="ECO:0008006" key="3">
    <source>
        <dbReference type="Google" id="ProtNLM"/>
    </source>
</evidence>
<sequence length="76" mass="8784">MWKAVVGHNVSAKVETQEDDWDTDPDFVNDISEKEQRWGAKTIEGSGRAEHIKIPQPAEEFWELKSTQRWLRNSGS</sequence>
<name>A0A670ZJP9_PSETE</name>
<proteinExistence type="predicted"/>
<reference evidence="1" key="1">
    <citation type="submission" date="2025-08" db="UniProtKB">
        <authorList>
            <consortium name="Ensembl"/>
        </authorList>
    </citation>
    <scope>IDENTIFICATION</scope>
</reference>
<dbReference type="Ensembl" id="ENSPTXT00000023668.1">
    <property type="protein sequence ID" value="ENSPTXP00000022960.1"/>
    <property type="gene ID" value="ENSPTXG00000015892.1"/>
</dbReference>
<reference evidence="1" key="2">
    <citation type="submission" date="2025-09" db="UniProtKB">
        <authorList>
            <consortium name="Ensembl"/>
        </authorList>
    </citation>
    <scope>IDENTIFICATION</scope>
</reference>
<dbReference type="AlphaFoldDB" id="A0A670ZJP9"/>
<dbReference type="Proteomes" id="UP000472273">
    <property type="component" value="Unplaced"/>
</dbReference>
<accession>A0A670ZJP9</accession>
<protein>
    <recommendedName>
        <fullName evidence="3">Hematopoietic cell-specific Lyn substrate 1</fullName>
    </recommendedName>
</protein>